<accession>A0AA49JTX2</accession>
<feature type="transmembrane region" description="Helical" evidence="2">
    <location>
        <begin position="34"/>
        <end position="58"/>
    </location>
</feature>
<name>A0AA49JTX2_9BACT</name>
<dbReference type="KEGG" id="pspc:Strain318_001073"/>
<evidence type="ECO:0000313" key="5">
    <source>
        <dbReference type="Proteomes" id="UP001229955"/>
    </source>
</evidence>
<proteinExistence type="predicted"/>
<feature type="coiled-coil region" evidence="1">
    <location>
        <begin position="65"/>
        <end position="149"/>
    </location>
</feature>
<keyword evidence="2" id="KW-0472">Membrane</keyword>
<dbReference type="RefSeq" id="WP_367887494.1">
    <property type="nucleotide sequence ID" value="NZ_CP130612.1"/>
</dbReference>
<evidence type="ECO:0000256" key="1">
    <source>
        <dbReference type="SAM" id="Coils"/>
    </source>
</evidence>
<organism evidence="3">
    <name type="scientific">Pseudogemmatithrix spongiicola</name>
    <dbReference type="NCBI Taxonomy" id="3062599"/>
    <lineage>
        <taxon>Bacteria</taxon>
        <taxon>Pseudomonadati</taxon>
        <taxon>Gemmatimonadota</taxon>
        <taxon>Gemmatimonadia</taxon>
        <taxon>Gemmatimonadales</taxon>
        <taxon>Gemmatimonadaceae</taxon>
        <taxon>Pseudogemmatithrix</taxon>
    </lineage>
</organism>
<keyword evidence="1" id="KW-0175">Coiled coil</keyword>
<evidence type="ECO:0000313" key="4">
    <source>
        <dbReference type="EMBL" id="WKW14717.1"/>
    </source>
</evidence>
<dbReference type="Proteomes" id="UP001229955">
    <property type="component" value="Chromosome"/>
</dbReference>
<keyword evidence="5" id="KW-1185">Reference proteome</keyword>
<dbReference type="AlphaFoldDB" id="A0AA49JTX2"/>
<evidence type="ECO:0000256" key="2">
    <source>
        <dbReference type="SAM" id="Phobius"/>
    </source>
</evidence>
<reference evidence="3" key="1">
    <citation type="submission" date="2023-07" db="EMBL/GenBank/DDBJ databases">
        <authorList>
            <person name="Haufschild T."/>
            <person name="Kallscheuer N."/>
            <person name="Hammer J."/>
            <person name="Kohn T."/>
            <person name="Kabuu M."/>
            <person name="Jogler M."/>
            <person name="Wohfarth N."/>
            <person name="Heuer A."/>
            <person name="Rohde M."/>
            <person name="van Teeseling M.C.F."/>
            <person name="Jogler C."/>
        </authorList>
    </citation>
    <scope>NUCLEOTIDE SEQUENCE</scope>
    <source>
        <strain evidence="3">Strain 138</strain>
        <strain evidence="4">Strain 318</strain>
    </source>
</reference>
<dbReference type="EMBL" id="CP130613">
    <property type="protein sequence ID" value="WKW14717.1"/>
    <property type="molecule type" value="Genomic_DNA"/>
</dbReference>
<gene>
    <name evidence="3" type="ORF">Strain138_001073</name>
    <name evidence="4" type="ORF">Strain318_001073</name>
</gene>
<evidence type="ECO:0000313" key="3">
    <source>
        <dbReference type="EMBL" id="WKW11807.1"/>
    </source>
</evidence>
<accession>A0AA49JZN0</accession>
<dbReference type="EMBL" id="CP130612">
    <property type="protein sequence ID" value="WKW11807.1"/>
    <property type="molecule type" value="Genomic_DNA"/>
</dbReference>
<protein>
    <submittedName>
        <fullName evidence="3">Uncharacterized protein</fullName>
    </submittedName>
</protein>
<keyword evidence="2" id="KW-1133">Transmembrane helix</keyword>
<sequence>MTDSTAVALQRLGDSLQIVLLERSVLSAGLSASWTGVVVGLLGVLFAVLAIITAFALYRQTKDFHARAEAMVAEYRNMVEQASEDARLSVATALDSLKAEAATVTKRLEETSSSQAAQRTELEDRQRQIEQRRKQLEEREAALDAASRARAIEFNVQVPWHVSNARSAAALSQKRNWLSVVPRVCPNCGWVEQGAGNHPVSVKPKNSCPDCGYEFSRPVL</sequence>
<keyword evidence="2" id="KW-0812">Transmembrane</keyword>